<dbReference type="EMBL" id="QNBC01000140">
    <property type="protein sequence ID" value="RKX64696.1"/>
    <property type="molecule type" value="Genomic_DNA"/>
</dbReference>
<evidence type="ECO:0000259" key="6">
    <source>
        <dbReference type="Pfam" id="PF00327"/>
    </source>
</evidence>
<dbReference type="GO" id="GO:0022625">
    <property type="term" value="C:cytosolic large ribosomal subunit"/>
    <property type="evidence" value="ECO:0007669"/>
    <property type="project" value="TreeGrafter"/>
</dbReference>
<accession>A0A660S4Y4</accession>
<dbReference type="SUPFAM" id="SSF55129">
    <property type="entry name" value="Ribosomal protein L30p/L7e"/>
    <property type="match status" value="1"/>
</dbReference>
<protein>
    <recommendedName>
        <fullName evidence="5">50S ribosomal protein L30</fullName>
    </recommendedName>
</protein>
<evidence type="ECO:0000256" key="2">
    <source>
        <dbReference type="ARBA" id="ARBA00011838"/>
    </source>
</evidence>
<dbReference type="Pfam" id="PF00327">
    <property type="entry name" value="Ribosomal_L30"/>
    <property type="match status" value="1"/>
</dbReference>
<dbReference type="CDD" id="cd01658">
    <property type="entry name" value="Ribosomal_L30"/>
    <property type="match status" value="1"/>
</dbReference>
<comment type="subunit">
    <text evidence="2">Part of the 50S ribosomal subunit.</text>
</comment>
<comment type="caution">
    <text evidence="7">The sequence shown here is derived from an EMBL/GenBank/DDBJ whole genome shotgun (WGS) entry which is preliminary data.</text>
</comment>
<evidence type="ECO:0000313" key="7">
    <source>
        <dbReference type="EMBL" id="RKX64696.1"/>
    </source>
</evidence>
<gene>
    <name evidence="7" type="ORF">DRP44_07865</name>
</gene>
<dbReference type="InterPro" id="IPR005996">
    <property type="entry name" value="Ribosomal_uL30_bac-type"/>
</dbReference>
<evidence type="ECO:0000256" key="4">
    <source>
        <dbReference type="ARBA" id="ARBA00023274"/>
    </source>
</evidence>
<dbReference type="InterPro" id="IPR036919">
    <property type="entry name" value="Ribo_uL30_ferredoxin-like_sf"/>
</dbReference>
<dbReference type="NCBIfam" id="TIGR01308">
    <property type="entry name" value="rpmD_bact"/>
    <property type="match status" value="1"/>
</dbReference>
<evidence type="ECO:0000256" key="5">
    <source>
        <dbReference type="ARBA" id="ARBA00035492"/>
    </source>
</evidence>
<dbReference type="AlphaFoldDB" id="A0A660S4Y4"/>
<dbReference type="PANTHER" id="PTHR15892">
    <property type="entry name" value="MITOCHONDRIAL RIBOSOMAL PROTEIN L30"/>
    <property type="match status" value="1"/>
</dbReference>
<dbReference type="Gene3D" id="3.30.1390.20">
    <property type="entry name" value="Ribosomal protein L30, ferredoxin-like fold domain"/>
    <property type="match status" value="1"/>
</dbReference>
<feature type="domain" description="Large ribosomal subunit protein uL30-like ferredoxin-like fold" evidence="6">
    <location>
        <begin position="4"/>
        <end position="53"/>
    </location>
</feature>
<reference evidence="7 8" key="1">
    <citation type="submission" date="2018-06" db="EMBL/GenBank/DDBJ databases">
        <title>Extensive metabolic versatility and redundancy in microbially diverse, dynamic hydrothermal sediments.</title>
        <authorList>
            <person name="Dombrowski N."/>
            <person name="Teske A."/>
            <person name="Baker B.J."/>
        </authorList>
    </citation>
    <scope>NUCLEOTIDE SEQUENCE [LARGE SCALE GENOMIC DNA]</scope>
    <source>
        <strain evidence="7">B35_G9</strain>
    </source>
</reference>
<evidence type="ECO:0000256" key="1">
    <source>
        <dbReference type="ARBA" id="ARBA00007594"/>
    </source>
</evidence>
<dbReference type="InterPro" id="IPR016082">
    <property type="entry name" value="Ribosomal_uL30_ferredoxin-like"/>
</dbReference>
<dbReference type="GO" id="GO:0006412">
    <property type="term" value="P:translation"/>
    <property type="evidence" value="ECO:0007669"/>
    <property type="project" value="InterPro"/>
</dbReference>
<keyword evidence="4" id="KW-0687">Ribonucleoprotein</keyword>
<dbReference type="HAMAP" id="MF_01371_B">
    <property type="entry name" value="Ribosomal_uL30_B"/>
    <property type="match status" value="1"/>
</dbReference>
<keyword evidence="3 7" id="KW-0689">Ribosomal protein</keyword>
<dbReference type="FunFam" id="3.30.1390.20:FF:000001">
    <property type="entry name" value="50S ribosomal protein L30"/>
    <property type="match status" value="1"/>
</dbReference>
<comment type="similarity">
    <text evidence="1">Belongs to the universal ribosomal protein uL30 family.</text>
</comment>
<proteinExistence type="inferred from homology"/>
<evidence type="ECO:0000313" key="8">
    <source>
        <dbReference type="Proteomes" id="UP000282321"/>
    </source>
</evidence>
<dbReference type="PIRSF" id="PIRSF002211">
    <property type="entry name" value="Ribosomal_L30_bac-type"/>
    <property type="match status" value="1"/>
</dbReference>
<dbReference type="Proteomes" id="UP000282321">
    <property type="component" value="Unassembled WGS sequence"/>
</dbReference>
<name>A0A660S4Y4_UNCT6</name>
<organism evidence="7 8">
    <name type="scientific">candidate division TA06 bacterium</name>
    <dbReference type="NCBI Taxonomy" id="2250710"/>
    <lineage>
        <taxon>Bacteria</taxon>
        <taxon>Bacteria division TA06</taxon>
    </lineage>
</organism>
<evidence type="ECO:0000256" key="3">
    <source>
        <dbReference type="ARBA" id="ARBA00022980"/>
    </source>
</evidence>
<dbReference type="PANTHER" id="PTHR15892:SF2">
    <property type="entry name" value="LARGE RIBOSOMAL SUBUNIT PROTEIN UL30M"/>
    <property type="match status" value="1"/>
</dbReference>
<sequence length="61" mass="7082">MKKLRIEQIKSAIDRPLRQKRTLKALGIRKMHQVVVHDDVPAIRGMVNSISHLLKVEEIDE</sequence>
<dbReference type="GO" id="GO:0003735">
    <property type="term" value="F:structural constituent of ribosome"/>
    <property type="evidence" value="ECO:0007669"/>
    <property type="project" value="InterPro"/>
</dbReference>